<comment type="caution">
    <text evidence="1">The sequence shown here is derived from an EMBL/GenBank/DDBJ whole genome shotgun (WGS) entry which is preliminary data.</text>
</comment>
<keyword evidence="2" id="KW-1185">Reference proteome</keyword>
<dbReference type="AlphaFoldDB" id="A0AA38LNK4"/>
<dbReference type="EMBL" id="JAHRHJ020000001">
    <property type="protein sequence ID" value="KAH9331758.1"/>
    <property type="molecule type" value="Genomic_DNA"/>
</dbReference>
<reference evidence="1 2" key="1">
    <citation type="journal article" date="2021" name="Nat. Plants">
        <title>The Taxus genome provides insights into paclitaxel biosynthesis.</title>
        <authorList>
            <person name="Xiong X."/>
            <person name="Gou J."/>
            <person name="Liao Q."/>
            <person name="Li Y."/>
            <person name="Zhou Q."/>
            <person name="Bi G."/>
            <person name="Li C."/>
            <person name="Du R."/>
            <person name="Wang X."/>
            <person name="Sun T."/>
            <person name="Guo L."/>
            <person name="Liang H."/>
            <person name="Lu P."/>
            <person name="Wu Y."/>
            <person name="Zhang Z."/>
            <person name="Ro D.K."/>
            <person name="Shang Y."/>
            <person name="Huang S."/>
            <person name="Yan J."/>
        </authorList>
    </citation>
    <scope>NUCLEOTIDE SEQUENCE [LARGE SCALE GENOMIC DNA]</scope>
    <source>
        <strain evidence="1">Ta-2019</strain>
    </source>
</reference>
<evidence type="ECO:0000313" key="1">
    <source>
        <dbReference type="EMBL" id="KAH9331758.1"/>
    </source>
</evidence>
<organism evidence="1 2">
    <name type="scientific">Taxus chinensis</name>
    <name type="common">Chinese yew</name>
    <name type="synonym">Taxus wallichiana var. chinensis</name>
    <dbReference type="NCBI Taxonomy" id="29808"/>
    <lineage>
        <taxon>Eukaryota</taxon>
        <taxon>Viridiplantae</taxon>
        <taxon>Streptophyta</taxon>
        <taxon>Embryophyta</taxon>
        <taxon>Tracheophyta</taxon>
        <taxon>Spermatophyta</taxon>
        <taxon>Pinopsida</taxon>
        <taxon>Pinidae</taxon>
        <taxon>Conifers II</taxon>
        <taxon>Cupressales</taxon>
        <taxon>Taxaceae</taxon>
        <taxon>Taxus</taxon>
    </lineage>
</organism>
<dbReference type="Proteomes" id="UP000824469">
    <property type="component" value="Unassembled WGS sequence"/>
</dbReference>
<name>A0AA38LNK4_TAXCH</name>
<feature type="non-terminal residue" evidence="1">
    <location>
        <position position="1"/>
    </location>
</feature>
<sequence length="71" mass="7945">VIDTQGGSVENIADFLFFGIKGRLVIKGKAVKSSTPGKESRRIDVTFESFFFRIGNWQSPMIPLDWINPKG</sequence>
<proteinExistence type="predicted"/>
<evidence type="ECO:0000313" key="2">
    <source>
        <dbReference type="Proteomes" id="UP000824469"/>
    </source>
</evidence>
<feature type="non-terminal residue" evidence="1">
    <location>
        <position position="71"/>
    </location>
</feature>
<accession>A0AA38LNK4</accession>
<gene>
    <name evidence="1" type="ORF">KI387_003866</name>
</gene>
<protein>
    <submittedName>
        <fullName evidence="1">Uncharacterized protein</fullName>
    </submittedName>
</protein>